<dbReference type="EMBL" id="JANBPG010001716">
    <property type="protein sequence ID" value="KAJ1888615.1"/>
    <property type="molecule type" value="Genomic_DNA"/>
</dbReference>
<sequence length="130" mass="14909">MRITRALFQATQKVTTGIVGLPVNPNARPQLLGLYKKTLEEVKAKIPESAVYRQSVEAITTQRLKIVEQNEDTEKIEELINCGQIEELIDQAEDEIKLVSRMAEWKAWEALEVSIPPRQWEYFKKAPATE</sequence>
<proteinExistence type="predicted"/>
<gene>
    <name evidence="1" type="ORF">LPJ66_008484</name>
</gene>
<evidence type="ECO:0000313" key="2">
    <source>
        <dbReference type="Proteomes" id="UP001150581"/>
    </source>
</evidence>
<organism evidence="1 2">
    <name type="scientific">Kickxella alabastrina</name>
    <dbReference type="NCBI Taxonomy" id="61397"/>
    <lineage>
        <taxon>Eukaryota</taxon>
        <taxon>Fungi</taxon>
        <taxon>Fungi incertae sedis</taxon>
        <taxon>Zoopagomycota</taxon>
        <taxon>Kickxellomycotina</taxon>
        <taxon>Kickxellomycetes</taxon>
        <taxon>Kickxellales</taxon>
        <taxon>Kickxellaceae</taxon>
        <taxon>Kickxella</taxon>
    </lineage>
</organism>
<accession>A0ACC1I6K5</accession>
<keyword evidence="2" id="KW-1185">Reference proteome</keyword>
<name>A0ACC1I6K5_9FUNG</name>
<dbReference type="Proteomes" id="UP001150581">
    <property type="component" value="Unassembled WGS sequence"/>
</dbReference>
<reference evidence="1" key="1">
    <citation type="submission" date="2022-07" db="EMBL/GenBank/DDBJ databases">
        <title>Phylogenomic reconstructions and comparative analyses of Kickxellomycotina fungi.</title>
        <authorList>
            <person name="Reynolds N.K."/>
            <person name="Stajich J.E."/>
            <person name="Barry K."/>
            <person name="Grigoriev I.V."/>
            <person name="Crous P."/>
            <person name="Smith M.E."/>
        </authorList>
    </citation>
    <scope>NUCLEOTIDE SEQUENCE</scope>
    <source>
        <strain evidence="1">Benny 63K</strain>
    </source>
</reference>
<comment type="caution">
    <text evidence="1">The sequence shown here is derived from an EMBL/GenBank/DDBJ whole genome shotgun (WGS) entry which is preliminary data.</text>
</comment>
<evidence type="ECO:0000313" key="1">
    <source>
        <dbReference type="EMBL" id="KAJ1888615.1"/>
    </source>
</evidence>
<protein>
    <submittedName>
        <fullName evidence="1">Uncharacterized protein</fullName>
    </submittedName>
</protein>